<evidence type="ECO:0000313" key="2">
    <source>
        <dbReference type="EMBL" id="MCB5411541.1"/>
    </source>
</evidence>
<protein>
    <recommendedName>
        <fullName evidence="4">D-galactarate dehydratase</fullName>
    </recommendedName>
</protein>
<evidence type="ECO:0000313" key="3">
    <source>
        <dbReference type="Proteomes" id="UP001198571"/>
    </source>
</evidence>
<sequence>MRAFLLLPLMFGLSACSVFDGKGSPSAQGSSGDLAKEFAPAVTSTPLGGGGTSAAALDRTSAAEKAAALAAPVASGERALGKAVVALGPPAEAGLWVQSVLIPAKGPGRVTGPDGKSLALELRPGSGGALLSLSAYQALGLSLTSLPELTIYGR</sequence>
<evidence type="ECO:0000256" key="1">
    <source>
        <dbReference type="SAM" id="SignalP"/>
    </source>
</evidence>
<feature type="chain" id="PRO_5047488677" description="D-galactarate dehydratase" evidence="1">
    <location>
        <begin position="21"/>
        <end position="154"/>
    </location>
</feature>
<proteinExistence type="predicted"/>
<dbReference type="PROSITE" id="PS51257">
    <property type="entry name" value="PROKAR_LIPOPROTEIN"/>
    <property type="match status" value="1"/>
</dbReference>
<evidence type="ECO:0008006" key="4">
    <source>
        <dbReference type="Google" id="ProtNLM"/>
    </source>
</evidence>
<dbReference type="RefSeq" id="WP_226937012.1">
    <property type="nucleotide sequence ID" value="NZ_JACDXX010000017.1"/>
</dbReference>
<keyword evidence="1" id="KW-0732">Signal</keyword>
<feature type="signal peptide" evidence="1">
    <location>
        <begin position="1"/>
        <end position="20"/>
    </location>
</feature>
<dbReference type="EMBL" id="JACDXX010000017">
    <property type="protein sequence ID" value="MCB5411541.1"/>
    <property type="molecule type" value="Genomic_DNA"/>
</dbReference>
<gene>
    <name evidence="2" type="ORF">H0485_16240</name>
</gene>
<dbReference type="Proteomes" id="UP001198571">
    <property type="component" value="Unassembled WGS sequence"/>
</dbReference>
<organism evidence="2 3">
    <name type="scientific">Pseudogemmobacter faecipullorum</name>
    <dbReference type="NCBI Taxonomy" id="2755041"/>
    <lineage>
        <taxon>Bacteria</taxon>
        <taxon>Pseudomonadati</taxon>
        <taxon>Pseudomonadota</taxon>
        <taxon>Alphaproteobacteria</taxon>
        <taxon>Rhodobacterales</taxon>
        <taxon>Paracoccaceae</taxon>
        <taxon>Pseudogemmobacter</taxon>
    </lineage>
</organism>
<comment type="caution">
    <text evidence="2">The sequence shown here is derived from an EMBL/GenBank/DDBJ whole genome shotgun (WGS) entry which is preliminary data.</text>
</comment>
<reference evidence="2 3" key="1">
    <citation type="submission" date="2020-07" db="EMBL/GenBank/DDBJ databases">
        <title>Pseudogemmobacter sp. nov., isolated from poultry manure in Taiwan.</title>
        <authorList>
            <person name="Lin S.-Y."/>
            <person name="Tang Y.-S."/>
            <person name="Young C.-C."/>
        </authorList>
    </citation>
    <scope>NUCLEOTIDE SEQUENCE [LARGE SCALE GENOMIC DNA]</scope>
    <source>
        <strain evidence="2 3">CC-YST710</strain>
    </source>
</reference>
<accession>A0ABS8CQ75</accession>
<keyword evidence="3" id="KW-1185">Reference proteome</keyword>
<name>A0ABS8CQ75_9RHOB</name>